<name>A0A1I7KRK3_9BURK</name>
<proteinExistence type="predicted"/>
<evidence type="ECO:0000313" key="2">
    <source>
        <dbReference type="Proteomes" id="UP000183656"/>
    </source>
</evidence>
<reference evidence="1 2" key="1">
    <citation type="submission" date="2016-10" db="EMBL/GenBank/DDBJ databases">
        <authorList>
            <person name="de Groot N.N."/>
        </authorList>
    </citation>
    <scope>NUCLEOTIDE SEQUENCE [LARGE SCALE GENOMIC DNA]</scope>
    <source>
        <strain evidence="1 2">R-24608</strain>
    </source>
</reference>
<dbReference type="EMBL" id="FPBX01000067">
    <property type="protein sequence ID" value="SFV00006.1"/>
    <property type="molecule type" value="Genomic_DNA"/>
</dbReference>
<evidence type="ECO:0000313" key="1">
    <source>
        <dbReference type="EMBL" id="SFV00006.1"/>
    </source>
</evidence>
<accession>A0A1I7KRK3</accession>
<organism evidence="1 2">
    <name type="scientific">Paenacidovorax caeni</name>
    <dbReference type="NCBI Taxonomy" id="343013"/>
    <lineage>
        <taxon>Bacteria</taxon>
        <taxon>Pseudomonadati</taxon>
        <taxon>Pseudomonadota</taxon>
        <taxon>Betaproteobacteria</taxon>
        <taxon>Burkholderiales</taxon>
        <taxon>Comamonadaceae</taxon>
        <taxon>Paenacidovorax</taxon>
    </lineage>
</organism>
<dbReference type="AlphaFoldDB" id="A0A1I7KRK3"/>
<dbReference type="Proteomes" id="UP000183656">
    <property type="component" value="Unassembled WGS sequence"/>
</dbReference>
<dbReference type="RefSeq" id="WP_054258110.1">
    <property type="nucleotide sequence ID" value="NZ_CYIG01000098.1"/>
</dbReference>
<sequence length="133" mass="13479">MSTDSTTTCASAPHWEAYGYLRNISGAVIAEHGHAELRQALQGAAAVAALFMQRELDTEQGAENPLTFSPGAAVGLLAALASCINHAADIAHTGGIDGAHAAPGTPAYRVLEGAAQEIRSSRAQARAGAACSP</sequence>
<protein>
    <submittedName>
        <fullName evidence="1">Uncharacterized protein</fullName>
    </submittedName>
</protein>
<dbReference type="STRING" id="343013.SAMN04489707_10679"/>
<keyword evidence="2" id="KW-1185">Reference proteome</keyword>
<gene>
    <name evidence="1" type="ORF">SAMN04489707_10679</name>
</gene>